<dbReference type="EMBL" id="QLSZ01000005">
    <property type="protein sequence ID" value="RAR72491.1"/>
    <property type="molecule type" value="Genomic_DNA"/>
</dbReference>
<evidence type="ECO:0000313" key="2">
    <source>
        <dbReference type="Proteomes" id="UP000248840"/>
    </source>
</evidence>
<organism evidence="1 2">
    <name type="scientific">Flavobacterium aciduliphilum</name>
    <dbReference type="NCBI Taxonomy" id="1101402"/>
    <lineage>
        <taxon>Bacteria</taxon>
        <taxon>Pseudomonadati</taxon>
        <taxon>Bacteroidota</taxon>
        <taxon>Flavobacteriia</taxon>
        <taxon>Flavobacteriales</taxon>
        <taxon>Flavobacteriaceae</taxon>
        <taxon>Flavobacterium</taxon>
    </lineage>
</organism>
<keyword evidence="2" id="KW-1185">Reference proteome</keyword>
<protein>
    <submittedName>
        <fullName evidence="1">Protein involved in gliding motility GldD</fullName>
    </submittedName>
</protein>
<dbReference type="PROSITE" id="PS51257">
    <property type="entry name" value="PROKAR_LIPOPROTEIN"/>
    <property type="match status" value="1"/>
</dbReference>
<sequence length="190" mass="21914">MSKMKLTSFFGILLLLISSFFVSCKDEVLPKPTSQLRLEYPVATYAAFENECPFTFNMNENAVIKGEKDCGFTINYPKMKATIYLTYKPVNHNLEKLLKDAQKLTYEHVIKADDILEQPYINPNKKVYGMFYRVSGNAATNAQFYVTDSVKHFLTGSVYFYAKPNFDSILPAADYIRNDMQTLMETLKWK</sequence>
<dbReference type="Proteomes" id="UP000248840">
    <property type="component" value="Unassembled WGS sequence"/>
</dbReference>
<comment type="caution">
    <text evidence="1">The sequence shown here is derived from an EMBL/GenBank/DDBJ whole genome shotgun (WGS) entry which is preliminary data.</text>
</comment>
<dbReference type="Pfam" id="PF25593">
    <property type="entry name" value="GldD_lipo"/>
    <property type="match status" value="1"/>
</dbReference>
<gene>
    <name evidence="1" type="ORF">CLV55_10558</name>
</gene>
<name>A0A328YER3_9FLAO</name>
<dbReference type="NCBIfam" id="TIGR03512">
    <property type="entry name" value="GldD_lipo"/>
    <property type="match status" value="1"/>
</dbReference>
<dbReference type="AlphaFoldDB" id="A0A328YER3"/>
<reference evidence="1 2" key="1">
    <citation type="submission" date="2018-06" db="EMBL/GenBank/DDBJ databases">
        <title>Genomic Encyclopedia of Archaeal and Bacterial Type Strains, Phase II (KMG-II): from individual species to whole genera.</title>
        <authorList>
            <person name="Goeker M."/>
        </authorList>
    </citation>
    <scope>NUCLEOTIDE SEQUENCE [LARGE SCALE GENOMIC DNA]</scope>
    <source>
        <strain evidence="1 2">DSM 25663</strain>
    </source>
</reference>
<evidence type="ECO:0000313" key="1">
    <source>
        <dbReference type="EMBL" id="RAR72491.1"/>
    </source>
</evidence>
<accession>A0A328YER3</accession>
<dbReference type="InterPro" id="IPR019850">
    <property type="entry name" value="GldD-like"/>
</dbReference>
<proteinExistence type="predicted"/>